<evidence type="ECO:0000256" key="4">
    <source>
        <dbReference type="ARBA" id="ARBA00022723"/>
    </source>
</evidence>
<comment type="cofactor">
    <cofactor evidence="1">
        <name>Mn(2+)</name>
        <dbReference type="ChEBI" id="CHEBI:29035"/>
    </cofactor>
</comment>
<evidence type="ECO:0000256" key="5">
    <source>
        <dbReference type="ARBA" id="ARBA00022797"/>
    </source>
</evidence>
<dbReference type="EMBL" id="FORQ01000001">
    <property type="protein sequence ID" value="SFI67547.1"/>
    <property type="molecule type" value="Genomic_DNA"/>
</dbReference>
<evidence type="ECO:0000256" key="6">
    <source>
        <dbReference type="ARBA" id="ARBA00023211"/>
    </source>
</evidence>
<dbReference type="CDD" id="cd03318">
    <property type="entry name" value="MLE"/>
    <property type="match status" value="1"/>
</dbReference>
<evidence type="ECO:0000313" key="10">
    <source>
        <dbReference type="Proteomes" id="UP000242560"/>
    </source>
</evidence>
<dbReference type="Pfam" id="PF13378">
    <property type="entry name" value="MR_MLE_C"/>
    <property type="match status" value="1"/>
</dbReference>
<evidence type="ECO:0000256" key="2">
    <source>
        <dbReference type="ARBA" id="ARBA00005211"/>
    </source>
</evidence>
<dbReference type="PROSITE" id="PS00908">
    <property type="entry name" value="MR_MLE_1"/>
    <property type="match status" value="1"/>
</dbReference>
<proteinExistence type="inferred from homology"/>
<feature type="domain" description="Mandelate racemase/muconate lactonizing enzyme C-terminal" evidence="8">
    <location>
        <begin position="148"/>
        <end position="246"/>
    </location>
</feature>
<dbReference type="Pfam" id="PF02746">
    <property type="entry name" value="MR_MLE_N"/>
    <property type="match status" value="1"/>
</dbReference>
<dbReference type="Proteomes" id="UP000242560">
    <property type="component" value="Unassembled WGS sequence"/>
</dbReference>
<keyword evidence="7 9" id="KW-0413">Isomerase</keyword>
<dbReference type="GO" id="GO:0018850">
    <property type="term" value="F:chloromuconate cycloisomerase activity"/>
    <property type="evidence" value="ECO:0007669"/>
    <property type="project" value="InterPro"/>
</dbReference>
<dbReference type="PROSITE" id="PS00909">
    <property type="entry name" value="MR_MLE_2"/>
    <property type="match status" value="1"/>
</dbReference>
<name>A0A1I3K4X3_9FLAO</name>
<evidence type="ECO:0000256" key="1">
    <source>
        <dbReference type="ARBA" id="ARBA00001936"/>
    </source>
</evidence>
<dbReference type="SUPFAM" id="SSF54826">
    <property type="entry name" value="Enolase N-terminal domain-like"/>
    <property type="match status" value="1"/>
</dbReference>
<protein>
    <submittedName>
        <fullName evidence="9">Muconate cycloisomerase</fullName>
    </submittedName>
</protein>
<dbReference type="GO" id="GO:0006518">
    <property type="term" value="P:peptide metabolic process"/>
    <property type="evidence" value="ECO:0007669"/>
    <property type="project" value="UniProtKB-ARBA"/>
</dbReference>
<organism evidence="9 10">
    <name type="scientific">Kaistella treverensis</name>
    <dbReference type="NCBI Taxonomy" id="631455"/>
    <lineage>
        <taxon>Bacteria</taxon>
        <taxon>Pseudomonadati</taxon>
        <taxon>Bacteroidota</taxon>
        <taxon>Flavobacteriia</taxon>
        <taxon>Flavobacteriales</taxon>
        <taxon>Weeksellaceae</taxon>
        <taxon>Chryseobacterium group</taxon>
        <taxon>Kaistella</taxon>
    </lineage>
</organism>
<evidence type="ECO:0000313" key="9">
    <source>
        <dbReference type="EMBL" id="SFI67547.1"/>
    </source>
</evidence>
<evidence type="ECO:0000256" key="3">
    <source>
        <dbReference type="ARBA" id="ARBA00008031"/>
    </source>
</evidence>
<dbReference type="InterPro" id="IPR013370">
    <property type="entry name" value="Chloromuconate_cycloisomerase"/>
</dbReference>
<dbReference type="GO" id="GO:0016854">
    <property type="term" value="F:racemase and epimerase activity"/>
    <property type="evidence" value="ECO:0007669"/>
    <property type="project" value="UniProtKB-ARBA"/>
</dbReference>
<dbReference type="NCBIfam" id="TIGR02534">
    <property type="entry name" value="mucon_cyclo"/>
    <property type="match status" value="1"/>
</dbReference>
<dbReference type="Gene3D" id="3.20.20.120">
    <property type="entry name" value="Enolase-like C-terminal domain"/>
    <property type="match status" value="1"/>
</dbReference>
<dbReference type="GO" id="GO:0018849">
    <property type="term" value="F:muconate cycloisomerase activity"/>
    <property type="evidence" value="ECO:0007669"/>
    <property type="project" value="InterPro"/>
</dbReference>
<dbReference type="GO" id="GO:0009063">
    <property type="term" value="P:amino acid catabolic process"/>
    <property type="evidence" value="ECO:0007669"/>
    <property type="project" value="InterPro"/>
</dbReference>
<keyword evidence="10" id="KW-1185">Reference proteome</keyword>
<keyword evidence="4" id="KW-0479">Metal-binding</keyword>
<dbReference type="SUPFAM" id="SSF51604">
    <property type="entry name" value="Enolase C-terminal domain-like"/>
    <property type="match status" value="1"/>
</dbReference>
<dbReference type="InterPro" id="IPR029065">
    <property type="entry name" value="Enolase_C-like"/>
</dbReference>
<comment type="pathway">
    <text evidence="2">Aromatic compound metabolism.</text>
</comment>
<dbReference type="SFLD" id="SFLDS00001">
    <property type="entry name" value="Enolase"/>
    <property type="match status" value="1"/>
</dbReference>
<keyword evidence="6" id="KW-0464">Manganese</keyword>
<dbReference type="GO" id="GO:0030145">
    <property type="term" value="F:manganese ion binding"/>
    <property type="evidence" value="ECO:0007669"/>
    <property type="project" value="InterPro"/>
</dbReference>
<dbReference type="SFLD" id="SFLDG00180">
    <property type="entry name" value="muconate_cycloisomerase"/>
    <property type="match status" value="1"/>
</dbReference>
<dbReference type="SMART" id="SM00922">
    <property type="entry name" value="MR_MLE"/>
    <property type="match status" value="1"/>
</dbReference>
<dbReference type="PANTHER" id="PTHR48073">
    <property type="entry name" value="O-SUCCINYLBENZOATE SYNTHASE-RELATED"/>
    <property type="match status" value="1"/>
</dbReference>
<evidence type="ECO:0000259" key="8">
    <source>
        <dbReference type="SMART" id="SM00922"/>
    </source>
</evidence>
<dbReference type="InterPro" id="IPR029017">
    <property type="entry name" value="Enolase-like_N"/>
</dbReference>
<accession>A0A1I3K4X3</accession>
<dbReference type="InterPro" id="IPR013341">
    <property type="entry name" value="Mandelate_racemase_N_dom"/>
</dbReference>
<keyword evidence="5" id="KW-0058">Aromatic hydrocarbons catabolism</keyword>
<reference evidence="10" key="1">
    <citation type="submission" date="2016-10" db="EMBL/GenBank/DDBJ databases">
        <authorList>
            <person name="Varghese N."/>
            <person name="Submissions S."/>
        </authorList>
    </citation>
    <scope>NUCLEOTIDE SEQUENCE [LARGE SCALE GENOMIC DNA]</scope>
    <source>
        <strain evidence="10">DSM 22251</strain>
    </source>
</reference>
<dbReference type="InterPro" id="IPR013342">
    <property type="entry name" value="Mandelate_racemase_C"/>
</dbReference>
<gene>
    <name evidence="9" type="ORF">SAMN05421638_0595</name>
</gene>
<dbReference type="Gene3D" id="3.30.390.10">
    <property type="entry name" value="Enolase-like, N-terminal domain"/>
    <property type="match status" value="1"/>
</dbReference>
<dbReference type="AlphaFoldDB" id="A0A1I3K4X3"/>
<dbReference type="InterPro" id="IPR018110">
    <property type="entry name" value="Mandel_Rmase/mucon_lact_enz_CS"/>
</dbReference>
<dbReference type="RefSeq" id="WP_089818488.1">
    <property type="nucleotide sequence ID" value="NZ_FORQ01000001.1"/>
</dbReference>
<dbReference type="InterPro" id="IPR036849">
    <property type="entry name" value="Enolase-like_C_sf"/>
</dbReference>
<comment type="similarity">
    <text evidence="3">Belongs to the mandelate racemase/muconate lactonizing enzyme family.</text>
</comment>
<sequence>MADFPRITSVEADIIELPTIRPHKLSMTTMMSQTMVIIKITSDDGIIGWGEATTIGGMTYGPESPEAMKLTIERYISPLLSGKDASNINALMLDINKNVKGSTFAKAGIETALLDALGKRLNVSVSQLLGGAVRIELPVLWTLASGNTEKDIEEAQYLISINRHDTFKLKIGSNEPKKDVAHVVAIKKALGENIKITVDINQAWDEFTAKTWIKVLQENGVDLIEQPIIKTNFDGLARLTEFFHVPIMADEAVATTEDAMKLAKIHGGSVFAVKIMKAGGLYNSAKIAAIADAADIALYGGTMLEGTIGSVASAHVFSTFNKLQWGTELFGPLLLTDDIVTNPMVFKDRQLSVPNSPGLGIEIDTDKLNHFKRK</sequence>
<dbReference type="SFLD" id="SFLDG01258">
    <property type="entry name" value="(chloro)muconate_cycloisomeras"/>
    <property type="match status" value="1"/>
</dbReference>
<evidence type="ECO:0000256" key="7">
    <source>
        <dbReference type="ARBA" id="ARBA00023235"/>
    </source>
</evidence>
<dbReference type="PANTHER" id="PTHR48073:SF2">
    <property type="entry name" value="O-SUCCINYLBENZOATE SYNTHASE"/>
    <property type="match status" value="1"/>
</dbReference>